<dbReference type="InterPro" id="IPR002078">
    <property type="entry name" value="Sigma_54_int"/>
</dbReference>
<dbReference type="GO" id="GO:0006355">
    <property type="term" value="P:regulation of DNA-templated transcription"/>
    <property type="evidence" value="ECO:0007669"/>
    <property type="project" value="InterPro"/>
</dbReference>
<protein>
    <recommendedName>
        <fullName evidence="3">Nif-specific regulatory protein</fullName>
    </recommendedName>
</protein>
<keyword evidence="4 11" id="KW-0597">Phosphoprotein</keyword>
<dbReference type="InterPro" id="IPR002197">
    <property type="entry name" value="HTH_Fis"/>
</dbReference>
<keyword evidence="15" id="KW-1185">Reference proteome</keyword>
<gene>
    <name evidence="14" type="ORF">SAMN05421665_3586</name>
</gene>
<dbReference type="Pfam" id="PF00158">
    <property type="entry name" value="Sigma54_activat"/>
    <property type="match status" value="1"/>
</dbReference>
<dbReference type="InterPro" id="IPR027417">
    <property type="entry name" value="P-loop_NTPase"/>
</dbReference>
<dbReference type="STRING" id="287098.SAMN05421665_3586"/>
<dbReference type="InterPro" id="IPR058031">
    <property type="entry name" value="AAA_lid_NorR"/>
</dbReference>
<evidence type="ECO:0000256" key="5">
    <source>
        <dbReference type="ARBA" id="ARBA00022741"/>
    </source>
</evidence>
<dbReference type="SUPFAM" id="SSF46689">
    <property type="entry name" value="Homeodomain-like"/>
    <property type="match status" value="1"/>
</dbReference>
<dbReference type="InterPro" id="IPR003593">
    <property type="entry name" value="AAA+_ATPase"/>
</dbReference>
<organism evidence="14 15">
    <name type="scientific">Yoonia rosea</name>
    <dbReference type="NCBI Taxonomy" id="287098"/>
    <lineage>
        <taxon>Bacteria</taxon>
        <taxon>Pseudomonadati</taxon>
        <taxon>Pseudomonadota</taxon>
        <taxon>Alphaproteobacteria</taxon>
        <taxon>Rhodobacterales</taxon>
        <taxon>Paracoccaceae</taxon>
        <taxon>Yoonia</taxon>
    </lineage>
</organism>
<reference evidence="15" key="1">
    <citation type="submission" date="2017-01" db="EMBL/GenBank/DDBJ databases">
        <authorList>
            <person name="Varghese N."/>
            <person name="Submissions S."/>
        </authorList>
    </citation>
    <scope>NUCLEOTIDE SEQUENCE [LARGE SCALE GENOMIC DNA]</scope>
    <source>
        <strain evidence="15">DSM 29591</strain>
    </source>
</reference>
<dbReference type="FunFam" id="3.40.50.300:FF:000006">
    <property type="entry name" value="DNA-binding transcriptional regulator NtrC"/>
    <property type="match status" value="1"/>
</dbReference>
<dbReference type="GO" id="GO:0000160">
    <property type="term" value="P:phosphorelay signal transduction system"/>
    <property type="evidence" value="ECO:0007669"/>
    <property type="project" value="UniProtKB-KW"/>
</dbReference>
<dbReference type="OrthoDB" id="9802388at2"/>
<dbReference type="Pfam" id="PF02954">
    <property type="entry name" value="HTH_8"/>
    <property type="match status" value="1"/>
</dbReference>
<dbReference type="Gene3D" id="3.40.50.300">
    <property type="entry name" value="P-loop containing nucleotide triphosphate hydrolases"/>
    <property type="match status" value="1"/>
</dbReference>
<evidence type="ECO:0000256" key="9">
    <source>
        <dbReference type="ARBA" id="ARBA00023159"/>
    </source>
</evidence>
<dbReference type="InterPro" id="IPR001789">
    <property type="entry name" value="Sig_transdc_resp-reg_receiver"/>
</dbReference>
<dbReference type="PROSITE" id="PS00676">
    <property type="entry name" value="SIGMA54_INTERACT_2"/>
    <property type="match status" value="1"/>
</dbReference>
<dbReference type="PROSITE" id="PS50045">
    <property type="entry name" value="SIGMA54_INTERACT_4"/>
    <property type="match status" value="1"/>
</dbReference>
<dbReference type="SUPFAM" id="SSF52172">
    <property type="entry name" value="CheY-like"/>
    <property type="match status" value="1"/>
</dbReference>
<dbReference type="InterPro" id="IPR009057">
    <property type="entry name" value="Homeodomain-like_sf"/>
</dbReference>
<dbReference type="PRINTS" id="PR01590">
    <property type="entry name" value="HTHFIS"/>
</dbReference>
<dbReference type="SMART" id="SM00382">
    <property type="entry name" value="AAA"/>
    <property type="match status" value="1"/>
</dbReference>
<evidence type="ECO:0000256" key="7">
    <source>
        <dbReference type="ARBA" id="ARBA00023012"/>
    </source>
</evidence>
<dbReference type="Proteomes" id="UP000186997">
    <property type="component" value="Unassembled WGS sequence"/>
</dbReference>
<evidence type="ECO:0000256" key="8">
    <source>
        <dbReference type="ARBA" id="ARBA00023015"/>
    </source>
</evidence>
<comment type="function">
    <text evidence="1">Required for activation of most nif operons, which are directly involved in nitrogen fixation.</text>
</comment>
<evidence type="ECO:0000256" key="6">
    <source>
        <dbReference type="ARBA" id="ARBA00022840"/>
    </source>
</evidence>
<evidence type="ECO:0000256" key="2">
    <source>
        <dbReference type="ARBA" id="ARBA00011135"/>
    </source>
</evidence>
<evidence type="ECO:0000256" key="4">
    <source>
        <dbReference type="ARBA" id="ARBA00022553"/>
    </source>
</evidence>
<keyword evidence="9" id="KW-0010">Activator</keyword>
<dbReference type="SMART" id="SM00448">
    <property type="entry name" value="REC"/>
    <property type="match status" value="1"/>
</dbReference>
<feature type="modified residue" description="4-aspartylphosphate" evidence="11">
    <location>
        <position position="52"/>
    </location>
</feature>
<dbReference type="PANTHER" id="PTHR32071:SF57">
    <property type="entry name" value="C4-DICARBOXYLATE TRANSPORT TRANSCRIPTIONAL REGULATORY PROTEIN DCTD"/>
    <property type="match status" value="1"/>
</dbReference>
<evidence type="ECO:0000256" key="1">
    <source>
        <dbReference type="ARBA" id="ARBA00002167"/>
    </source>
</evidence>
<keyword evidence="10" id="KW-0804">Transcription</keyword>
<dbReference type="Pfam" id="PF25601">
    <property type="entry name" value="AAA_lid_14"/>
    <property type="match status" value="1"/>
</dbReference>
<dbReference type="GO" id="GO:0043565">
    <property type="term" value="F:sequence-specific DNA binding"/>
    <property type="evidence" value="ECO:0007669"/>
    <property type="project" value="InterPro"/>
</dbReference>
<evidence type="ECO:0000256" key="10">
    <source>
        <dbReference type="ARBA" id="ARBA00023163"/>
    </source>
</evidence>
<feature type="domain" description="Sigma-54 factor interaction" evidence="12">
    <location>
        <begin position="141"/>
        <end position="367"/>
    </location>
</feature>
<evidence type="ECO:0000259" key="13">
    <source>
        <dbReference type="PROSITE" id="PS50110"/>
    </source>
</evidence>
<keyword evidence="6" id="KW-0067">ATP-binding</keyword>
<keyword evidence="8" id="KW-0805">Transcription regulation</keyword>
<dbReference type="InterPro" id="IPR025943">
    <property type="entry name" value="Sigma_54_int_dom_ATP-bd_2"/>
</dbReference>
<evidence type="ECO:0000313" key="14">
    <source>
        <dbReference type="EMBL" id="SIT92157.1"/>
    </source>
</evidence>
<dbReference type="AlphaFoldDB" id="A0A1R3XKT1"/>
<name>A0A1R3XKT1_9RHOB</name>
<keyword evidence="7" id="KW-0902">Two-component regulatory system</keyword>
<dbReference type="Gene3D" id="1.10.10.60">
    <property type="entry name" value="Homeodomain-like"/>
    <property type="match status" value="1"/>
</dbReference>
<accession>A0A1R3XKT1</accession>
<feature type="domain" description="Response regulatory" evidence="13">
    <location>
        <begin position="4"/>
        <end position="117"/>
    </location>
</feature>
<dbReference type="RefSeq" id="WP_076661163.1">
    <property type="nucleotide sequence ID" value="NZ_FTPR01000004.1"/>
</dbReference>
<proteinExistence type="predicted"/>
<evidence type="ECO:0000256" key="3">
    <source>
        <dbReference type="ARBA" id="ARBA00015308"/>
    </source>
</evidence>
<dbReference type="FunFam" id="3.40.50.2300:FF:000018">
    <property type="entry name" value="DNA-binding transcriptional regulator NtrC"/>
    <property type="match status" value="1"/>
</dbReference>
<dbReference type="Gene3D" id="1.10.8.60">
    <property type="match status" value="1"/>
</dbReference>
<dbReference type="CDD" id="cd00009">
    <property type="entry name" value="AAA"/>
    <property type="match status" value="1"/>
</dbReference>
<dbReference type="PANTHER" id="PTHR32071">
    <property type="entry name" value="TRANSCRIPTIONAL REGULATORY PROTEIN"/>
    <property type="match status" value="1"/>
</dbReference>
<comment type="subunit">
    <text evidence="2">Interacts with sigma-54.</text>
</comment>
<dbReference type="GO" id="GO:0005524">
    <property type="term" value="F:ATP binding"/>
    <property type="evidence" value="ECO:0007669"/>
    <property type="project" value="UniProtKB-KW"/>
</dbReference>
<dbReference type="PROSITE" id="PS50110">
    <property type="entry name" value="RESPONSE_REGULATORY"/>
    <property type="match status" value="1"/>
</dbReference>
<evidence type="ECO:0000256" key="11">
    <source>
        <dbReference type="PROSITE-ProRule" id="PRU00169"/>
    </source>
</evidence>
<dbReference type="InterPro" id="IPR011006">
    <property type="entry name" value="CheY-like_superfamily"/>
</dbReference>
<sequence>MSATIFIVDDDADHLSALADLVETSGYAVQAFASATAALEAMAAQPDLVISDLRMPGMDGIAFVKALRAQEQGVPVVLLTGHGDVGHAVEAMRAGAEDFLEKPYESAHLLAVMRRTLEAQSARREVARLQTVLAERADVSILGKSRAMRDFRKRIAALASVDLDVVITGETGTGKELAARAIHAASARADGPFVALNCAVLPEAMAETILFGHGEGVFAHDSAGRAGKLEAAHGGTLMLDEVETMPMAIQAKLLRVLQERSFERMGEANARHLDVRVVATTKTNLRLLDTFRPDFFFRLAGAELSTPTLHEAGEDIPLIFAHYAQLAARRYGRADPEVPWILSQKLKRQAWRGNVRELKTSAEAFALGLYEVEGTGTPTSGPMTLADRVAQFEAREIAAVLDAHAGNTLRAAQSLGIPRRTLNDKMRRYGITTDHERKSEDG</sequence>
<dbReference type="EMBL" id="FTPR01000004">
    <property type="protein sequence ID" value="SIT92157.1"/>
    <property type="molecule type" value="Genomic_DNA"/>
</dbReference>
<keyword evidence="5" id="KW-0547">Nucleotide-binding</keyword>
<evidence type="ECO:0000313" key="15">
    <source>
        <dbReference type="Proteomes" id="UP000186997"/>
    </source>
</evidence>
<dbReference type="SUPFAM" id="SSF52540">
    <property type="entry name" value="P-loop containing nucleoside triphosphate hydrolases"/>
    <property type="match status" value="1"/>
</dbReference>
<dbReference type="Pfam" id="PF00072">
    <property type="entry name" value="Response_reg"/>
    <property type="match status" value="1"/>
</dbReference>
<dbReference type="Gene3D" id="3.40.50.2300">
    <property type="match status" value="1"/>
</dbReference>
<evidence type="ECO:0000259" key="12">
    <source>
        <dbReference type="PROSITE" id="PS50045"/>
    </source>
</evidence>